<dbReference type="InterPro" id="IPR033756">
    <property type="entry name" value="YlxH/NBP35"/>
</dbReference>
<keyword evidence="4" id="KW-1185">Reference proteome</keyword>
<evidence type="ECO:0000256" key="2">
    <source>
        <dbReference type="ARBA" id="ARBA00022840"/>
    </source>
</evidence>
<proteinExistence type="predicted"/>
<gene>
    <name evidence="3" type="ORF">TVD_06330</name>
</gene>
<keyword evidence="1" id="KW-0547">Nucleotide-binding</keyword>
<organism evidence="3 4">
    <name type="scientific">Thioalkalivibrio versutus</name>
    <dbReference type="NCBI Taxonomy" id="106634"/>
    <lineage>
        <taxon>Bacteria</taxon>
        <taxon>Pseudomonadati</taxon>
        <taxon>Pseudomonadota</taxon>
        <taxon>Gammaproteobacteria</taxon>
        <taxon>Chromatiales</taxon>
        <taxon>Ectothiorhodospiraceae</taxon>
        <taxon>Thioalkalivibrio</taxon>
    </lineage>
</organism>
<dbReference type="OrthoDB" id="9816297at2"/>
<evidence type="ECO:0000313" key="4">
    <source>
        <dbReference type="Proteomes" id="UP000064201"/>
    </source>
</evidence>
<dbReference type="Proteomes" id="UP000064201">
    <property type="component" value="Chromosome"/>
</dbReference>
<evidence type="ECO:0000256" key="1">
    <source>
        <dbReference type="ARBA" id="ARBA00022741"/>
    </source>
</evidence>
<dbReference type="PATRIC" id="fig|106634.4.peg.1294"/>
<sequence length="274" mass="29242">MPRTNKPLKVIAVASGKGGVGKTNVSVNLAVGLARLGREVMLFDADLGLANVDLLLGMRPERTLHDLVTGAVDSLDDVLVQGPDGVKVVPSASGIAAMANLTPAEHAGLIHAFSAYRKPLDVLIVDTAAGLQESVTSFCRAVQETLVVVCDEPASITDAYALIKVLHRDHGLRRFRMVTNMVSGREGAERLMQKLNTVCGNYLPEVVLDLAGYIPMDEHLRKSVQKRAPVVQQYPGSPAGKAFAELARTVDRWPVGGGDHGGVGFFVERMLQSA</sequence>
<evidence type="ECO:0000313" key="3">
    <source>
        <dbReference type="EMBL" id="AKJ94998.1"/>
    </source>
</evidence>
<dbReference type="Pfam" id="PF10609">
    <property type="entry name" value="ParA"/>
    <property type="match status" value="1"/>
</dbReference>
<name>A0A0G3G186_9GAMM</name>
<dbReference type="STRING" id="106634.TVD_06330"/>
<dbReference type="GO" id="GO:0051782">
    <property type="term" value="P:negative regulation of cell division"/>
    <property type="evidence" value="ECO:0007669"/>
    <property type="project" value="TreeGrafter"/>
</dbReference>
<dbReference type="GO" id="GO:0005524">
    <property type="term" value="F:ATP binding"/>
    <property type="evidence" value="ECO:0007669"/>
    <property type="project" value="UniProtKB-KW"/>
</dbReference>
<dbReference type="InterPro" id="IPR027417">
    <property type="entry name" value="P-loop_NTPase"/>
</dbReference>
<dbReference type="AlphaFoldDB" id="A0A0G3G186"/>
<dbReference type="KEGG" id="tvr:TVD_06330"/>
<accession>A0A0G3G186</accession>
<dbReference type="PANTHER" id="PTHR43384:SF4">
    <property type="entry name" value="CELLULOSE BIOSYNTHESIS PROTEIN BCSQ-RELATED"/>
    <property type="match status" value="1"/>
</dbReference>
<dbReference type="GO" id="GO:0009898">
    <property type="term" value="C:cytoplasmic side of plasma membrane"/>
    <property type="evidence" value="ECO:0007669"/>
    <property type="project" value="TreeGrafter"/>
</dbReference>
<dbReference type="InterPro" id="IPR050625">
    <property type="entry name" value="ParA/MinD_ATPase"/>
</dbReference>
<dbReference type="PIRSF" id="PIRSF003092">
    <property type="entry name" value="MinD"/>
    <property type="match status" value="1"/>
</dbReference>
<dbReference type="GO" id="GO:0016887">
    <property type="term" value="F:ATP hydrolysis activity"/>
    <property type="evidence" value="ECO:0007669"/>
    <property type="project" value="TreeGrafter"/>
</dbReference>
<keyword evidence="2" id="KW-0067">ATP-binding</keyword>
<dbReference type="Gene3D" id="3.40.50.300">
    <property type="entry name" value="P-loop containing nucleotide triphosphate hydrolases"/>
    <property type="match status" value="1"/>
</dbReference>
<dbReference type="SUPFAM" id="SSF52540">
    <property type="entry name" value="P-loop containing nucleoside triphosphate hydrolases"/>
    <property type="match status" value="1"/>
</dbReference>
<dbReference type="RefSeq" id="WP_018937629.1">
    <property type="nucleotide sequence ID" value="NZ_CP011367.1"/>
</dbReference>
<dbReference type="InterPro" id="IPR025501">
    <property type="entry name" value="MinD_FleN"/>
</dbReference>
<protein>
    <submittedName>
        <fullName evidence="3">Cobyrinic acid a,c-diamide synthase</fullName>
    </submittedName>
</protein>
<dbReference type="InterPro" id="IPR033875">
    <property type="entry name" value="FlhG"/>
</dbReference>
<dbReference type="PANTHER" id="PTHR43384">
    <property type="entry name" value="SEPTUM SITE-DETERMINING PROTEIN MIND HOMOLOG, CHLOROPLASTIC-RELATED"/>
    <property type="match status" value="1"/>
</dbReference>
<dbReference type="EMBL" id="CP011367">
    <property type="protein sequence ID" value="AKJ94998.1"/>
    <property type="molecule type" value="Genomic_DNA"/>
</dbReference>
<dbReference type="CDD" id="cd02038">
    <property type="entry name" value="FlhG-like"/>
    <property type="match status" value="1"/>
</dbReference>
<reference evidence="3 4" key="1">
    <citation type="submission" date="2015-04" db="EMBL/GenBank/DDBJ databases">
        <title>Complete Sequence for the Genome of the Thioalkalivibrio versutus D301.</title>
        <authorList>
            <person name="Mu T."/>
            <person name="Zhou J."/>
            <person name="Xu X."/>
        </authorList>
    </citation>
    <scope>NUCLEOTIDE SEQUENCE [LARGE SCALE GENOMIC DNA]</scope>
    <source>
        <strain evidence="3 4">D301</strain>
    </source>
</reference>
<dbReference type="GO" id="GO:0005829">
    <property type="term" value="C:cytosol"/>
    <property type="evidence" value="ECO:0007669"/>
    <property type="project" value="TreeGrafter"/>
</dbReference>